<reference evidence="3" key="1">
    <citation type="journal article" date="2021" name="PeerJ">
        <title>Extensive microbial diversity within the chicken gut microbiome revealed by metagenomics and culture.</title>
        <authorList>
            <person name="Gilroy R."/>
            <person name="Ravi A."/>
            <person name="Getino M."/>
            <person name="Pursley I."/>
            <person name="Horton D.L."/>
            <person name="Alikhan N.F."/>
            <person name="Baker D."/>
            <person name="Gharbi K."/>
            <person name="Hall N."/>
            <person name="Watson M."/>
            <person name="Adriaenssens E.M."/>
            <person name="Foster-Nyarko E."/>
            <person name="Jarju S."/>
            <person name="Secka A."/>
            <person name="Antonio M."/>
            <person name="Oren A."/>
            <person name="Chaudhuri R.R."/>
            <person name="La Ragione R."/>
            <person name="Hildebrand F."/>
            <person name="Pallen M.J."/>
        </authorList>
    </citation>
    <scope>NUCLEOTIDE SEQUENCE</scope>
    <source>
        <strain evidence="3">CHK188-4685</strain>
    </source>
</reference>
<sequence length="460" mass="53835">MTDPAKERQLQELAQVGLCVRILSQARNELYLSMPFLDVALSSFQFEAQWDLRGSGLRTDGWTIFYQPDLLLDRYRKGRVLINRGYLHMLLHCLFDHMDTRGKRDKELWDISCDIAAESVIDGLIQSCTHLQPGAFRRETYLRIRKELKLKTLTAGGVYRALAAEKPGEKRRRQLAGEFLVDSHERWEEPEQPRAAAERRNRWKDRREQMQTALEMGAEQGREDNESLLEELAVENRERYDYGRFLRRFAVLREEREIDADSFDYGLYSYGLSLYGNTPLLEPQETREVCRVEDFVIVIDTSMSCSGQLVRRFLEETGSILSEQEHFFRSIHLHVIQCDEQVRQDAVLKSPEEFRRFLENFQIQGGGGTDFRPAFEYVEGLRRSGAFTRLRGLIYFTDGKGIYPIQAPSYDTAFVFIRDQYQEESVPAWAMKLILEPEELLEDGEMRDVEEEIFRKEILT</sequence>
<evidence type="ECO:0000259" key="1">
    <source>
        <dbReference type="Pfam" id="PF09967"/>
    </source>
</evidence>
<dbReference type="EMBL" id="DWYS01000058">
    <property type="protein sequence ID" value="HJB07165.1"/>
    <property type="molecule type" value="Genomic_DNA"/>
</dbReference>
<dbReference type="Gene3D" id="3.40.50.410">
    <property type="entry name" value="von Willebrand factor, type A domain"/>
    <property type="match status" value="1"/>
</dbReference>
<dbReference type="SUPFAM" id="SSF53300">
    <property type="entry name" value="vWA-like"/>
    <property type="match status" value="1"/>
</dbReference>
<dbReference type="InterPro" id="IPR018698">
    <property type="entry name" value="VWA-like_dom"/>
</dbReference>
<dbReference type="Pfam" id="PF09967">
    <property type="entry name" value="DUF2201"/>
    <property type="match status" value="1"/>
</dbReference>
<dbReference type="PANTHER" id="PTHR38730">
    <property type="entry name" value="SLL7028 PROTEIN"/>
    <property type="match status" value="1"/>
</dbReference>
<evidence type="ECO:0000313" key="4">
    <source>
        <dbReference type="Proteomes" id="UP000886804"/>
    </source>
</evidence>
<reference evidence="3" key="2">
    <citation type="submission" date="2021-04" db="EMBL/GenBank/DDBJ databases">
        <authorList>
            <person name="Gilroy R."/>
        </authorList>
    </citation>
    <scope>NUCLEOTIDE SEQUENCE</scope>
    <source>
        <strain evidence="3">CHK188-4685</strain>
    </source>
</reference>
<feature type="domain" description="Putative metallopeptidase" evidence="2">
    <location>
        <begin position="23"/>
        <end position="234"/>
    </location>
</feature>
<accession>A0A9D2L797</accession>
<dbReference type="InterPro" id="IPR025154">
    <property type="entry name" value="Put_metallopeptidase_dom"/>
</dbReference>
<dbReference type="InterPro" id="IPR036465">
    <property type="entry name" value="vWFA_dom_sf"/>
</dbReference>
<proteinExistence type="predicted"/>
<dbReference type="Proteomes" id="UP000886804">
    <property type="component" value="Unassembled WGS sequence"/>
</dbReference>
<dbReference type="Pfam" id="PF13203">
    <property type="entry name" value="DUF2201_N"/>
    <property type="match status" value="1"/>
</dbReference>
<evidence type="ECO:0000259" key="2">
    <source>
        <dbReference type="Pfam" id="PF13203"/>
    </source>
</evidence>
<protein>
    <submittedName>
        <fullName evidence="3">Metallopeptidase</fullName>
    </submittedName>
</protein>
<dbReference type="PANTHER" id="PTHR38730:SF1">
    <property type="entry name" value="SLL7028 PROTEIN"/>
    <property type="match status" value="1"/>
</dbReference>
<feature type="domain" description="VWA-like" evidence="1">
    <location>
        <begin position="296"/>
        <end position="434"/>
    </location>
</feature>
<evidence type="ECO:0000313" key="3">
    <source>
        <dbReference type="EMBL" id="HJB07165.1"/>
    </source>
</evidence>
<name>A0A9D2L797_9FIRM</name>
<gene>
    <name evidence="3" type="ORF">H9716_04795</name>
</gene>
<dbReference type="AlphaFoldDB" id="A0A9D2L797"/>
<comment type="caution">
    <text evidence="3">The sequence shown here is derived from an EMBL/GenBank/DDBJ whole genome shotgun (WGS) entry which is preliminary data.</text>
</comment>
<organism evidence="3 4">
    <name type="scientific">Candidatus Enterocloster faecavium</name>
    <dbReference type="NCBI Taxonomy" id="2838560"/>
    <lineage>
        <taxon>Bacteria</taxon>
        <taxon>Bacillati</taxon>
        <taxon>Bacillota</taxon>
        <taxon>Clostridia</taxon>
        <taxon>Lachnospirales</taxon>
        <taxon>Lachnospiraceae</taxon>
        <taxon>Enterocloster</taxon>
    </lineage>
</organism>